<feature type="compositionally biased region" description="Polar residues" evidence="1">
    <location>
        <begin position="120"/>
        <end position="159"/>
    </location>
</feature>
<organism evidence="4">
    <name type="scientific">Kribbella sp. HUAS MG21</name>
    <dbReference type="NCBI Taxonomy" id="3160966"/>
    <lineage>
        <taxon>Bacteria</taxon>
        <taxon>Bacillati</taxon>
        <taxon>Actinomycetota</taxon>
        <taxon>Actinomycetes</taxon>
        <taxon>Propionibacteriales</taxon>
        <taxon>Kribbellaceae</taxon>
        <taxon>Kribbella</taxon>
    </lineage>
</organism>
<protein>
    <recommendedName>
        <fullName evidence="3">LysM domain-containing protein</fullName>
    </recommendedName>
</protein>
<feature type="compositionally biased region" description="Basic and acidic residues" evidence="1">
    <location>
        <begin position="407"/>
        <end position="432"/>
    </location>
</feature>
<keyword evidence="2" id="KW-1133">Transmembrane helix</keyword>
<dbReference type="Gene3D" id="3.10.350.10">
    <property type="entry name" value="LysM domain"/>
    <property type="match status" value="1"/>
</dbReference>
<keyword evidence="2" id="KW-0472">Membrane</keyword>
<evidence type="ECO:0000256" key="2">
    <source>
        <dbReference type="SAM" id="Phobius"/>
    </source>
</evidence>
<dbReference type="AlphaFoldDB" id="A0AAU7TFP9"/>
<accession>A0AAU7TFP9</accession>
<evidence type="ECO:0000313" key="4">
    <source>
        <dbReference type="EMBL" id="XBV25587.1"/>
    </source>
</evidence>
<evidence type="ECO:0000259" key="3">
    <source>
        <dbReference type="PROSITE" id="PS51782"/>
    </source>
</evidence>
<evidence type="ECO:0000256" key="1">
    <source>
        <dbReference type="SAM" id="MobiDB-lite"/>
    </source>
</evidence>
<proteinExistence type="predicted"/>
<feature type="compositionally biased region" description="Basic and acidic residues" evidence="1">
    <location>
        <begin position="340"/>
        <end position="354"/>
    </location>
</feature>
<feature type="compositionally biased region" description="Polar residues" evidence="1">
    <location>
        <begin position="231"/>
        <end position="245"/>
    </location>
</feature>
<feature type="transmembrane region" description="Helical" evidence="2">
    <location>
        <begin position="45"/>
        <end position="68"/>
    </location>
</feature>
<dbReference type="InterPro" id="IPR036779">
    <property type="entry name" value="LysM_dom_sf"/>
</dbReference>
<keyword evidence="2" id="KW-0812">Transmembrane</keyword>
<dbReference type="PROSITE" id="PS51782">
    <property type="entry name" value="LYSM"/>
    <property type="match status" value="1"/>
</dbReference>
<gene>
    <name evidence="4" type="ORF">ABN611_04000</name>
</gene>
<feature type="compositionally biased region" description="Polar residues" evidence="1">
    <location>
        <begin position="306"/>
        <end position="319"/>
    </location>
</feature>
<dbReference type="EMBL" id="CP158165">
    <property type="protein sequence ID" value="XBV25587.1"/>
    <property type="molecule type" value="Genomic_DNA"/>
</dbReference>
<feature type="compositionally biased region" description="Polar residues" evidence="1">
    <location>
        <begin position="179"/>
        <end position="212"/>
    </location>
</feature>
<dbReference type="CDD" id="cd00118">
    <property type="entry name" value="LysM"/>
    <property type="match status" value="1"/>
</dbReference>
<feature type="region of interest" description="Disordered" evidence="1">
    <location>
        <begin position="114"/>
        <end position="466"/>
    </location>
</feature>
<feature type="compositionally biased region" description="Low complexity" evidence="1">
    <location>
        <begin position="253"/>
        <end position="262"/>
    </location>
</feature>
<dbReference type="RefSeq" id="WP_350278396.1">
    <property type="nucleotide sequence ID" value="NZ_CP158165.1"/>
</dbReference>
<dbReference type="InterPro" id="IPR018392">
    <property type="entry name" value="LysM"/>
</dbReference>
<sequence>MNAMIQALKGTLAVLALAALGVLLRWITAGSLSGLRTYDLDSLTVLAVSTIAWIAYAWLTVAVLLTALEQVPGAIGTLAGAAASRITTQTARALLRSGLGVAAVTPLTLTAANATPTPTQIHQTPAQTSGNQAAPHEPTTNLSNFRTTEPASTVQISGSDSDRHTSAGNRAPHQPPTAARQSTTPSSTAPAGQTGANQTPPQKPTTSLTNFRATEPASTIRIAGTSGARDSGTTETAPHSPTGTRQPAAPDSTTQTGTGQTTPHKPASDRSAFRATEPASSVRLGGDESAQAKATGGHDTFRATEPASTVQIGGSTPHPQNAAGATPDSKRTADQPTEPTSEHARADVPRRPAGERAQNALPDQATNKRPQPDAPNHPAGEQARTDAPNHPAGEQARTDVPGQPAGERARSDVPDRAAGEQARSDVSDRAAGERGPNGVSEPAGVRGRGETPGRPGRGWVGVPDRPVDGAPVRYTELRPSVPVRVVVRDGDSLWSLAARELGPAATNDAIAARWPDWYAVNRQVIGDDPDLIVPGQVLRIPPAPNGDHLPPQHQEP</sequence>
<name>A0AAU7TFP9_9ACTN</name>
<reference evidence="4" key="1">
    <citation type="submission" date="2024-06" db="EMBL/GenBank/DDBJ databases">
        <title>Kribbella sp. strain HUAS MG21 genome sequences.</title>
        <authorList>
            <person name="Mo P."/>
        </authorList>
    </citation>
    <scope>NUCLEOTIDE SEQUENCE</scope>
    <source>
        <strain evidence="4">HUAS MG21</strain>
    </source>
</reference>
<feature type="domain" description="LysM" evidence="3">
    <location>
        <begin position="483"/>
        <end position="540"/>
    </location>
</feature>